<dbReference type="RefSeq" id="WP_211481696.1">
    <property type="nucleotide sequence ID" value="NZ_FNQY01000001.1"/>
</dbReference>
<sequence length="335" mass="39823">MRSPFTNKEMLLATERRSMEFRKENFDIVFHFYKCEDSGEQFTTTALDELNLNQVYNQYRERFNIPFPDEIIRIREKYGLAASKMSEILGFGINTYRQYEAGEMPSVSNAKLIQLVDDPKKFIDMVELSGTLDEKLKTRYIQKAQILLEERKRNITNLSIKEYLLGSHQADIYTGYRNPDFEKFSEMVVYFAKKLEPFKTKMNKLLFYADFLMFKQSCFSISGVRYRAINMGPVPNNFQSIYEYLVDKGEIDIAYIQFPQGYIGERFIMNKDRDFNETIFSEWELETLDKVVEIFKSTSTSDIVEISHLEDAWKRNEQEKRVISYEFAFHLQYEM</sequence>
<dbReference type="EMBL" id="FNQY01000001">
    <property type="protein sequence ID" value="SDZ74037.1"/>
    <property type="molecule type" value="Genomic_DNA"/>
</dbReference>
<protein>
    <submittedName>
        <fullName evidence="2">Putative zinc finger/helix-turn-helix protein, YgiT family</fullName>
    </submittedName>
</protein>
<dbReference type="InterPro" id="IPR022452">
    <property type="entry name" value="MqsA"/>
</dbReference>
<keyword evidence="3" id="KW-1185">Reference proteome</keyword>
<dbReference type="AlphaFoldDB" id="A0A1H3VGU6"/>
<reference evidence="2 3" key="1">
    <citation type="submission" date="2016-10" db="EMBL/GenBank/DDBJ databases">
        <authorList>
            <person name="de Groot N.N."/>
        </authorList>
    </citation>
    <scope>NUCLEOTIDE SEQUENCE [LARGE SCALE GENOMIC DNA]</scope>
    <source>
        <strain evidence="2 3">Vu-144</strain>
    </source>
</reference>
<dbReference type="InterPro" id="IPR032758">
    <property type="entry name" value="MqsA/HigA-2"/>
</dbReference>
<proteinExistence type="predicted"/>
<dbReference type="InterPro" id="IPR001387">
    <property type="entry name" value="Cro/C1-type_HTH"/>
</dbReference>
<name>A0A1H3VGU6_9BACT</name>
<dbReference type="Proteomes" id="UP000199041">
    <property type="component" value="Unassembled WGS sequence"/>
</dbReference>
<evidence type="ECO:0000313" key="3">
    <source>
        <dbReference type="Proteomes" id="UP000199041"/>
    </source>
</evidence>
<dbReference type="NCBIfam" id="TIGR03830">
    <property type="entry name" value="CxxCG_CxxCG_HTH"/>
    <property type="match status" value="1"/>
</dbReference>
<dbReference type="InterPro" id="IPR025272">
    <property type="entry name" value="SocA_Panacea"/>
</dbReference>
<evidence type="ECO:0000259" key="1">
    <source>
        <dbReference type="Pfam" id="PF13274"/>
    </source>
</evidence>
<dbReference type="STRING" id="551991.SAMN05192529_101113"/>
<dbReference type="Pfam" id="PF13274">
    <property type="entry name" value="SocA_Panacea"/>
    <property type="match status" value="1"/>
</dbReference>
<gene>
    <name evidence="2" type="ORF">SAMN05192529_101113</name>
</gene>
<organism evidence="2 3">
    <name type="scientific">Arachidicoccus rhizosphaerae</name>
    <dbReference type="NCBI Taxonomy" id="551991"/>
    <lineage>
        <taxon>Bacteria</taxon>
        <taxon>Pseudomonadati</taxon>
        <taxon>Bacteroidota</taxon>
        <taxon>Chitinophagia</taxon>
        <taxon>Chitinophagales</taxon>
        <taxon>Chitinophagaceae</taxon>
        <taxon>Arachidicoccus</taxon>
    </lineage>
</organism>
<dbReference type="GO" id="GO:0003677">
    <property type="term" value="F:DNA binding"/>
    <property type="evidence" value="ECO:0007669"/>
    <property type="project" value="InterPro"/>
</dbReference>
<dbReference type="InterPro" id="IPR010982">
    <property type="entry name" value="Lambda_DNA-bd_dom_sf"/>
</dbReference>
<dbReference type="Pfam" id="PF15731">
    <property type="entry name" value="MqsA_antitoxin"/>
    <property type="match status" value="1"/>
</dbReference>
<dbReference type="Gene3D" id="1.10.260.40">
    <property type="entry name" value="lambda repressor-like DNA-binding domains"/>
    <property type="match status" value="1"/>
</dbReference>
<accession>A0A1H3VGU6</accession>
<feature type="domain" description="Antitoxin SocA-like Panacea" evidence="1">
    <location>
        <begin position="203"/>
        <end position="314"/>
    </location>
</feature>
<dbReference type="CDD" id="cd00093">
    <property type="entry name" value="HTH_XRE"/>
    <property type="match status" value="1"/>
</dbReference>
<evidence type="ECO:0000313" key="2">
    <source>
        <dbReference type="EMBL" id="SDZ74037.1"/>
    </source>
</evidence>